<gene>
    <name evidence="1" type="ordered locus">Dret_0643</name>
    <name evidence="2" type="ordered locus">Dret_0928</name>
</gene>
<dbReference type="AlphaFoldDB" id="C8WZ20"/>
<dbReference type="KEGG" id="drt:Dret_0643"/>
<dbReference type="EMBL" id="CP001734">
    <property type="protein sequence ID" value="ACV68219.1"/>
    <property type="molecule type" value="Genomic_DNA"/>
</dbReference>
<dbReference type="InterPro" id="IPR008878">
    <property type="entry name" value="Transposase_IS66_Orf2"/>
</dbReference>
<dbReference type="eggNOG" id="COG3436">
    <property type="taxonomic scope" value="Bacteria"/>
</dbReference>
<dbReference type="NCBIfam" id="NF033819">
    <property type="entry name" value="IS66_TnpB"/>
    <property type="match status" value="1"/>
</dbReference>
<reference evidence="1 3" key="2">
    <citation type="journal article" date="2010" name="Stand. Genomic Sci.">
        <title>Complete genome sequence of Desulfohalobium retbaense type strain (HR(100)).</title>
        <authorList>
            <person name="Spring S."/>
            <person name="Nolan M."/>
            <person name="Lapidus A."/>
            <person name="Glavina Del Rio T."/>
            <person name="Copeland A."/>
            <person name="Tice H."/>
            <person name="Cheng J.F."/>
            <person name="Lucas S."/>
            <person name="Land M."/>
            <person name="Chen F."/>
            <person name="Bruce D."/>
            <person name="Goodwin L."/>
            <person name="Pitluck S."/>
            <person name="Ivanova N."/>
            <person name="Mavromatis K."/>
            <person name="Mikhailova N."/>
            <person name="Pati A."/>
            <person name="Chen A."/>
            <person name="Palaniappan K."/>
            <person name="Hauser L."/>
            <person name="Chang Y.J."/>
            <person name="Jeffries C.D."/>
            <person name="Munk C."/>
            <person name="Kiss H."/>
            <person name="Chain P."/>
            <person name="Han C."/>
            <person name="Brettin T."/>
            <person name="Detter J.C."/>
            <person name="Schuler E."/>
            <person name="Goker M."/>
            <person name="Rohde M."/>
            <person name="Bristow J."/>
            <person name="Eisen J.A."/>
            <person name="Markowitz V."/>
            <person name="Hugenholtz P."/>
            <person name="Kyrpides N.C."/>
            <person name="Klenk H.P."/>
        </authorList>
    </citation>
    <scope>NUCLEOTIDE SEQUENCE [LARGE SCALE GENOMIC DNA]</scope>
    <source>
        <strain evidence="1 3">DSM 5692</strain>
    </source>
</reference>
<keyword evidence="3" id="KW-1185">Reference proteome</keyword>
<name>C8WZ20_DESRD</name>
<dbReference type="PANTHER" id="PTHR36455:SF1">
    <property type="entry name" value="BLR8292 PROTEIN"/>
    <property type="match status" value="1"/>
</dbReference>
<reference evidence="3" key="1">
    <citation type="submission" date="2009-09" db="EMBL/GenBank/DDBJ databases">
        <title>The complete chromosome of Desulfohalobium retbaense DSM 5692.</title>
        <authorList>
            <consortium name="US DOE Joint Genome Institute (JGI-PGF)"/>
            <person name="Lucas S."/>
            <person name="Copeland A."/>
            <person name="Lapidus A."/>
            <person name="Glavina del Rio T."/>
            <person name="Dalin E."/>
            <person name="Tice H."/>
            <person name="Bruce D."/>
            <person name="Goodwin L."/>
            <person name="Pitluck S."/>
            <person name="Kyrpides N."/>
            <person name="Mavromatis K."/>
            <person name="Ivanova N."/>
            <person name="Mikhailova N."/>
            <person name="Munk A.C."/>
            <person name="Brettin T."/>
            <person name="Detter J.C."/>
            <person name="Han C."/>
            <person name="Tapia R."/>
            <person name="Larimer F."/>
            <person name="Land M."/>
            <person name="Hauser L."/>
            <person name="Markowitz V."/>
            <person name="Cheng J.-F."/>
            <person name="Hugenholtz P."/>
            <person name="Woyke T."/>
            <person name="Wu D."/>
            <person name="Spring S."/>
            <person name="Klenk H.-P."/>
            <person name="Eisen J.A."/>
        </authorList>
    </citation>
    <scope>NUCLEOTIDE SEQUENCE [LARGE SCALE GENOMIC DNA]</scope>
    <source>
        <strain evidence="3">DSM 5692</strain>
    </source>
</reference>
<dbReference type="HOGENOM" id="CLU_128110_0_2_7"/>
<evidence type="ECO:0000313" key="1">
    <source>
        <dbReference type="EMBL" id="ACV67936.1"/>
    </source>
</evidence>
<dbReference type="STRING" id="485915.Dret_0643"/>
<dbReference type="RefSeq" id="WP_015751094.1">
    <property type="nucleotide sequence ID" value="NC_013223.1"/>
</dbReference>
<accession>C8WZ20</accession>
<dbReference type="Pfam" id="PF05717">
    <property type="entry name" value="TnpB_IS66"/>
    <property type="match status" value="1"/>
</dbReference>
<dbReference type="Proteomes" id="UP000001052">
    <property type="component" value="Chromosome"/>
</dbReference>
<protein>
    <submittedName>
        <fullName evidence="1">IS66 Orf2 family protein</fullName>
    </submittedName>
</protein>
<dbReference type="KEGG" id="drt:Dret_0928"/>
<dbReference type="EMBL" id="CP001734">
    <property type="protein sequence ID" value="ACV67936.1"/>
    <property type="molecule type" value="Genomic_DNA"/>
</dbReference>
<evidence type="ECO:0000313" key="3">
    <source>
        <dbReference type="Proteomes" id="UP000001052"/>
    </source>
</evidence>
<proteinExistence type="predicted"/>
<sequence>MILGQSQANVYLVTGYTDMRKAINGLSIMVQAQLEHDPFSGHLFVFCNRKQTMIKILYWDLNGFCLWQKKLEKHIFQWPQSEKEVLAVRKRELLWLLDGLDLAKTKGHNRLNYNTLF</sequence>
<evidence type="ECO:0000313" key="2">
    <source>
        <dbReference type="EMBL" id="ACV68219.1"/>
    </source>
</evidence>
<organism evidence="1 3">
    <name type="scientific">Desulfohalobium retbaense (strain ATCC 49708 / DSM 5692 / JCM 16813 / HR100)</name>
    <dbReference type="NCBI Taxonomy" id="485915"/>
    <lineage>
        <taxon>Bacteria</taxon>
        <taxon>Pseudomonadati</taxon>
        <taxon>Thermodesulfobacteriota</taxon>
        <taxon>Desulfovibrionia</taxon>
        <taxon>Desulfovibrionales</taxon>
        <taxon>Desulfohalobiaceae</taxon>
        <taxon>Desulfohalobium</taxon>
    </lineage>
</organism>
<dbReference type="PANTHER" id="PTHR36455">
    <property type="match status" value="1"/>
</dbReference>